<dbReference type="GO" id="GO:0004034">
    <property type="term" value="F:aldose 1-epimerase activity"/>
    <property type="evidence" value="ECO:0007669"/>
    <property type="project" value="UniProtKB-EC"/>
</dbReference>
<feature type="binding site" evidence="8">
    <location>
        <begin position="76"/>
        <end position="77"/>
    </location>
    <ligand>
        <name>beta-D-galactose</name>
        <dbReference type="ChEBI" id="CHEBI:27667"/>
    </ligand>
</feature>
<dbReference type="Pfam" id="PF01263">
    <property type="entry name" value="Aldose_epim"/>
    <property type="match status" value="1"/>
</dbReference>
<dbReference type="PANTHER" id="PTHR10091">
    <property type="entry name" value="ALDOSE-1-EPIMERASE"/>
    <property type="match status" value="1"/>
</dbReference>
<evidence type="ECO:0000256" key="8">
    <source>
        <dbReference type="PIRSR" id="PIRSR005096-3"/>
    </source>
</evidence>
<dbReference type="GO" id="GO:0033499">
    <property type="term" value="P:galactose catabolic process via UDP-galactose, Leloir pathway"/>
    <property type="evidence" value="ECO:0007669"/>
    <property type="project" value="TreeGrafter"/>
</dbReference>
<evidence type="ECO:0000256" key="5">
    <source>
        <dbReference type="PIRNR" id="PIRNR005096"/>
    </source>
</evidence>
<dbReference type="RefSeq" id="WP_149690942.1">
    <property type="nucleotide sequence ID" value="NZ_SDPQ02000004.1"/>
</dbReference>
<dbReference type="GO" id="GO:0006006">
    <property type="term" value="P:glucose metabolic process"/>
    <property type="evidence" value="ECO:0007669"/>
    <property type="project" value="TreeGrafter"/>
</dbReference>
<dbReference type="InterPro" id="IPR011013">
    <property type="entry name" value="Gal_mutarotase_sf_dom"/>
</dbReference>
<feature type="active site" description="Proton donor" evidence="6">
    <location>
        <position position="173"/>
    </location>
</feature>
<dbReference type="GO" id="GO:0030246">
    <property type="term" value="F:carbohydrate binding"/>
    <property type="evidence" value="ECO:0007669"/>
    <property type="project" value="InterPro"/>
</dbReference>
<dbReference type="EC" id="5.1.3.3" evidence="5"/>
<evidence type="ECO:0000256" key="4">
    <source>
        <dbReference type="ARBA" id="ARBA00023277"/>
    </source>
</evidence>
<dbReference type="NCBIfam" id="NF008277">
    <property type="entry name" value="PRK11055.1"/>
    <property type="match status" value="1"/>
</dbReference>
<proteinExistence type="inferred from homology"/>
<dbReference type="InterPro" id="IPR015443">
    <property type="entry name" value="Aldose_1-epimerase"/>
</dbReference>
<evidence type="ECO:0000256" key="6">
    <source>
        <dbReference type="PIRSR" id="PIRSR005096-1"/>
    </source>
</evidence>
<keyword evidence="3 5" id="KW-0413">Isomerase</keyword>
<evidence type="ECO:0000256" key="3">
    <source>
        <dbReference type="ARBA" id="ARBA00023235"/>
    </source>
</evidence>
<dbReference type="Proteomes" id="UP000380867">
    <property type="component" value="Unassembled WGS sequence"/>
</dbReference>
<evidence type="ECO:0000313" key="10">
    <source>
        <dbReference type="Proteomes" id="UP000380867"/>
    </source>
</evidence>
<comment type="similarity">
    <text evidence="2 5">Belongs to the aldose epimerase family.</text>
</comment>
<dbReference type="UniPathway" id="UPA00242"/>
<dbReference type="PANTHER" id="PTHR10091:SF0">
    <property type="entry name" value="GALACTOSE MUTAROTASE"/>
    <property type="match status" value="1"/>
</dbReference>
<reference evidence="9" key="1">
    <citation type="submission" date="2019-09" db="EMBL/GenBank/DDBJ databases">
        <authorList>
            <person name="Li J."/>
        </authorList>
    </citation>
    <scope>NUCLEOTIDE SEQUENCE [LARGE SCALE GENOMIC DNA]</scope>
    <source>
        <strain evidence="9">JCM 14732</strain>
    </source>
</reference>
<evidence type="ECO:0000256" key="2">
    <source>
        <dbReference type="ARBA" id="ARBA00006206"/>
    </source>
</evidence>
<feature type="active site" description="Proton acceptor" evidence="6">
    <location>
        <position position="303"/>
    </location>
</feature>
<dbReference type="InterPro" id="IPR008183">
    <property type="entry name" value="Aldose_1/G6P_1-epimerase"/>
</dbReference>
<keyword evidence="4 5" id="KW-0119">Carbohydrate metabolism</keyword>
<name>A0A5M4F9A1_9ACTN</name>
<feature type="binding site" evidence="8">
    <location>
        <begin position="173"/>
        <end position="175"/>
    </location>
    <ligand>
        <name>beta-D-galactose</name>
        <dbReference type="ChEBI" id="CHEBI:27667"/>
    </ligand>
</feature>
<dbReference type="AlphaFoldDB" id="A0A5M4F9A1"/>
<sequence>MLESFTATAGDRQITVVTISNEQCRVVLADLGARILELHAPDRDGVLADVVLGRKSYDELPGDQYYFGVTAGRYANRIRKGRFAVDGTEHEVTRNEGANHVHGGKRGFDTYVWTTELDAARDAVTFSHTSPDGDEGYPGTLESRVTYTLDGSALEIRIEAETDRPTIVNLVNHAYFNLAGHDSGTVLDQVLQVDAGAYTPVDAELLPTGEVLSVAGTPFDFREPTPIGAHIDEVDNAGYDHNWVLDGDGMRQVATLTDPQSGRRLTLVTDQPGIQVYAGGYLEGASAKGDLGTYAAFAGVTAEMQTFPDSINHPEFPQRVLRPGETYVNVVRYEFSVV</sequence>
<comment type="pathway">
    <text evidence="1 5">Carbohydrate metabolism; hexose metabolism.</text>
</comment>
<feature type="binding site" evidence="7">
    <location>
        <position position="240"/>
    </location>
    <ligand>
        <name>beta-D-galactose</name>
        <dbReference type="ChEBI" id="CHEBI:27667"/>
    </ligand>
</feature>
<comment type="caution">
    <text evidence="9">The sequence shown here is derived from an EMBL/GenBank/DDBJ whole genome shotgun (WGS) entry which is preliminary data.</text>
</comment>
<accession>A0A5M4F9A1</accession>
<gene>
    <name evidence="9" type="ORF">ESP70_019215</name>
</gene>
<organism evidence="9 10">
    <name type="scientific">Aeromicrobium ginsengisoli</name>
    <dbReference type="NCBI Taxonomy" id="363867"/>
    <lineage>
        <taxon>Bacteria</taxon>
        <taxon>Bacillati</taxon>
        <taxon>Actinomycetota</taxon>
        <taxon>Actinomycetes</taxon>
        <taxon>Propionibacteriales</taxon>
        <taxon>Nocardioidaceae</taxon>
        <taxon>Aeromicrobium</taxon>
    </lineage>
</organism>
<keyword evidence="10" id="KW-1185">Reference proteome</keyword>
<dbReference type="Gene3D" id="2.70.98.10">
    <property type="match status" value="1"/>
</dbReference>
<dbReference type="SUPFAM" id="SSF74650">
    <property type="entry name" value="Galactose mutarotase-like"/>
    <property type="match status" value="1"/>
</dbReference>
<evidence type="ECO:0000256" key="7">
    <source>
        <dbReference type="PIRSR" id="PIRSR005096-2"/>
    </source>
</evidence>
<dbReference type="InterPro" id="IPR047215">
    <property type="entry name" value="Galactose_mutarotase-like"/>
</dbReference>
<dbReference type="PIRSF" id="PIRSF005096">
    <property type="entry name" value="GALM"/>
    <property type="match status" value="1"/>
</dbReference>
<dbReference type="OrthoDB" id="9779408at2"/>
<comment type="catalytic activity">
    <reaction evidence="5">
        <text>alpha-D-glucose = beta-D-glucose</text>
        <dbReference type="Rhea" id="RHEA:10264"/>
        <dbReference type="ChEBI" id="CHEBI:15903"/>
        <dbReference type="ChEBI" id="CHEBI:17925"/>
        <dbReference type="EC" id="5.1.3.3"/>
    </reaction>
</comment>
<evidence type="ECO:0000256" key="1">
    <source>
        <dbReference type="ARBA" id="ARBA00005028"/>
    </source>
</evidence>
<dbReference type="InterPro" id="IPR014718">
    <property type="entry name" value="GH-type_carb-bd"/>
</dbReference>
<dbReference type="EMBL" id="SDPQ02000004">
    <property type="protein sequence ID" value="KAA1394332.1"/>
    <property type="molecule type" value="Genomic_DNA"/>
</dbReference>
<evidence type="ECO:0000313" key="9">
    <source>
        <dbReference type="EMBL" id="KAA1394332.1"/>
    </source>
</evidence>
<dbReference type="CDD" id="cd09019">
    <property type="entry name" value="galactose_mutarotase_like"/>
    <property type="match status" value="1"/>
</dbReference>
<protein>
    <recommendedName>
        <fullName evidence="5">Aldose 1-epimerase</fullName>
        <ecNumber evidence="5">5.1.3.3</ecNumber>
    </recommendedName>
</protein>